<dbReference type="PANTHER" id="PTHR43788">
    <property type="entry name" value="DNA2/NAM7 HELICASE FAMILY MEMBER"/>
    <property type="match status" value="1"/>
</dbReference>
<evidence type="ECO:0000256" key="5">
    <source>
        <dbReference type="ARBA" id="ARBA00022840"/>
    </source>
</evidence>
<dbReference type="InterPro" id="IPR050534">
    <property type="entry name" value="Coronavir_polyprotein_1ab"/>
</dbReference>
<comment type="similarity">
    <text evidence="1">Belongs to the DNA2/NAM7 helicase family.</text>
</comment>
<dbReference type="GO" id="GO:0043139">
    <property type="term" value="F:5'-3' DNA helicase activity"/>
    <property type="evidence" value="ECO:0007669"/>
    <property type="project" value="TreeGrafter"/>
</dbReference>
<dbReference type="Proteomes" id="UP000028524">
    <property type="component" value="Unassembled WGS sequence"/>
</dbReference>
<gene>
    <name evidence="8" type="ORF">S40285_04202</name>
</gene>
<evidence type="ECO:0000256" key="3">
    <source>
        <dbReference type="ARBA" id="ARBA00022801"/>
    </source>
</evidence>
<sequence>MKASLDRMTSTGSHHAAVPLHTFPSEDLYASRLEQGTLIEMSNETQTLRLRNERRTDFEAWPVAPFPGLRTAFVIPWLFLVRTPGDDDVPFPALSDSFKMDLDVQIQREDGNYSLVHLQSVRITNPYDDGKENQEQGTLKSYAAFRVDVPRSWKNDDGEHLEMDLMAQFQIIPQLERLSYTMLSHQNCLRILITWDESSLTFEAELAALRFLTEEKRIGDRGPGHKSRRVFAMIQNFHVGWKDFFNLQEVFPHLRNPFLSCNRIPKLVLDKFRAFTPDHQAAYGGLTRIPNGLYFVNGCPGAGKTEWNIVTSALIQARSTPGQKRQRTRILYLVDLNQAVDDAANRYFRLCRDAGMNIRVIRMHGWPYEMRHSAKMNTGPALNDEASLEDGNVDFTKKFLTTASFARHAKSEQYHDRAPTLDEAAWAYYERHARDCFEGLYKLLTRMDEGEALTSDDWKALRSLVGHLYRAVLAQADFVATTPVATYGRFSKLFRPDIIFVDEAPHARELTTLIPIAFFDPYAWILTGDVNQTRPFVKSGNRAEALREGLTWNPFAGQLRYSLMARAASVNAINSRLIINKRAYGNLHRLPSRLFYNGEMISGYGERAFYPASTLHLKRYLEKLNGGREIDETRIIVHLHEGEEEKQNASFWNPQHHEWLIEQVRVLLQDPGFCGASTSKHLGTIMVQTPYRTAWRRYQAEVQQWSPEWRSRVQVLTVDKAQGCQADVVFLDLVRTSQAGFMDDAQRLNVAITRARQAEIILMHPYMTLRTLSGKRVRSKYTSELWNDAMNGKRLVSLEAIDGSSTA</sequence>
<dbReference type="CDD" id="cd18808">
    <property type="entry name" value="SF1_C_Upf1"/>
    <property type="match status" value="1"/>
</dbReference>
<dbReference type="PANTHER" id="PTHR43788:SF8">
    <property type="entry name" value="DNA-BINDING PROTEIN SMUBP-2"/>
    <property type="match status" value="1"/>
</dbReference>
<feature type="domain" description="DNA2/NAM7 helicase-like C-terminal" evidence="7">
    <location>
        <begin position="560"/>
        <end position="762"/>
    </location>
</feature>
<keyword evidence="5" id="KW-0067">ATP-binding</keyword>
<dbReference type="STRING" id="1283841.A0A084QJA3"/>
<evidence type="ECO:0000313" key="9">
    <source>
        <dbReference type="Proteomes" id="UP000028524"/>
    </source>
</evidence>
<evidence type="ECO:0000313" key="8">
    <source>
        <dbReference type="EMBL" id="KFA64038.1"/>
    </source>
</evidence>
<dbReference type="OMA" id="IRMHGWP"/>
<dbReference type="InterPro" id="IPR047187">
    <property type="entry name" value="SF1_C_Upf1"/>
</dbReference>
<dbReference type="Pfam" id="PF13086">
    <property type="entry name" value="AAA_11"/>
    <property type="match status" value="1"/>
</dbReference>
<name>A0A084QJA3_STAC4</name>
<dbReference type="InParanoid" id="A0A084QJA3"/>
<keyword evidence="2" id="KW-0547">Nucleotide-binding</keyword>
<accession>A0A084QJA3</accession>
<dbReference type="EMBL" id="KL660704">
    <property type="protein sequence ID" value="KFA64038.1"/>
    <property type="molecule type" value="Genomic_DNA"/>
</dbReference>
<dbReference type="InterPro" id="IPR027417">
    <property type="entry name" value="P-loop_NTPase"/>
</dbReference>
<evidence type="ECO:0000256" key="2">
    <source>
        <dbReference type="ARBA" id="ARBA00022741"/>
    </source>
</evidence>
<keyword evidence="4" id="KW-0347">Helicase</keyword>
<protein>
    <recommendedName>
        <fullName evidence="10">DNA2/NAM7 helicase-like C-terminal domain-containing protein</fullName>
    </recommendedName>
</protein>
<evidence type="ECO:0000256" key="1">
    <source>
        <dbReference type="ARBA" id="ARBA00007913"/>
    </source>
</evidence>
<dbReference type="HOGENOM" id="CLU_011691_0_0_1"/>
<keyword evidence="9" id="KW-1185">Reference proteome</keyword>
<evidence type="ECO:0000259" key="6">
    <source>
        <dbReference type="Pfam" id="PF13086"/>
    </source>
</evidence>
<dbReference type="Pfam" id="PF13087">
    <property type="entry name" value="AAA_12"/>
    <property type="match status" value="1"/>
</dbReference>
<keyword evidence="3" id="KW-0378">Hydrolase</keyword>
<dbReference type="SUPFAM" id="SSF52540">
    <property type="entry name" value="P-loop containing nucleoside triphosphate hydrolases"/>
    <property type="match status" value="1"/>
</dbReference>
<evidence type="ECO:0000259" key="7">
    <source>
        <dbReference type="Pfam" id="PF13087"/>
    </source>
</evidence>
<proteinExistence type="inferred from homology"/>
<dbReference type="AlphaFoldDB" id="A0A084QJA3"/>
<organism evidence="8 9">
    <name type="scientific">Stachybotrys chlorohalonatus (strain IBT 40285)</name>
    <dbReference type="NCBI Taxonomy" id="1283841"/>
    <lineage>
        <taxon>Eukaryota</taxon>
        <taxon>Fungi</taxon>
        <taxon>Dikarya</taxon>
        <taxon>Ascomycota</taxon>
        <taxon>Pezizomycotina</taxon>
        <taxon>Sordariomycetes</taxon>
        <taxon>Hypocreomycetidae</taxon>
        <taxon>Hypocreales</taxon>
        <taxon>Stachybotryaceae</taxon>
        <taxon>Stachybotrys</taxon>
    </lineage>
</organism>
<feature type="domain" description="DNA2/NAM7 helicase helicase" evidence="6">
    <location>
        <begin position="293"/>
        <end position="539"/>
    </location>
</feature>
<dbReference type="InterPro" id="IPR041677">
    <property type="entry name" value="DNA2/NAM7_AAA_11"/>
</dbReference>
<dbReference type="OrthoDB" id="6513042at2759"/>
<dbReference type="GO" id="GO:0016787">
    <property type="term" value="F:hydrolase activity"/>
    <property type="evidence" value="ECO:0007669"/>
    <property type="project" value="UniProtKB-KW"/>
</dbReference>
<reference evidence="8 9" key="1">
    <citation type="journal article" date="2014" name="BMC Genomics">
        <title>Comparative genome sequencing reveals chemotype-specific gene clusters in the toxigenic black mold Stachybotrys.</title>
        <authorList>
            <person name="Semeiks J."/>
            <person name="Borek D."/>
            <person name="Otwinowski Z."/>
            <person name="Grishin N.V."/>
        </authorList>
    </citation>
    <scope>NUCLEOTIDE SEQUENCE [LARGE SCALE GENOMIC DNA]</scope>
    <source>
        <strain evidence="8 9">IBT 40285</strain>
    </source>
</reference>
<dbReference type="Gene3D" id="3.40.50.300">
    <property type="entry name" value="P-loop containing nucleotide triphosphate hydrolases"/>
    <property type="match status" value="2"/>
</dbReference>
<evidence type="ECO:0000256" key="4">
    <source>
        <dbReference type="ARBA" id="ARBA00022806"/>
    </source>
</evidence>
<dbReference type="InterPro" id="IPR041679">
    <property type="entry name" value="DNA2/NAM7-like_C"/>
</dbReference>
<evidence type="ECO:0008006" key="10">
    <source>
        <dbReference type="Google" id="ProtNLM"/>
    </source>
</evidence>
<dbReference type="GO" id="GO:0005524">
    <property type="term" value="F:ATP binding"/>
    <property type="evidence" value="ECO:0007669"/>
    <property type="project" value="UniProtKB-KW"/>
</dbReference>